<comment type="similarity">
    <text evidence="2">Belongs to the P-Pant transferase superfamily. Gsp/Sfp/HetI/AcpT family.</text>
</comment>
<dbReference type="PANTHER" id="PTHR12215:SF10">
    <property type="entry name" value="L-AMINOADIPATE-SEMIALDEHYDE DEHYDROGENASE-PHOSPHOPANTETHEINYL TRANSFERASE"/>
    <property type="match status" value="1"/>
</dbReference>
<dbReference type="HAMAP" id="MF_00101">
    <property type="entry name" value="AcpS"/>
    <property type="match status" value="1"/>
</dbReference>
<evidence type="ECO:0000256" key="1">
    <source>
        <dbReference type="ARBA" id="ARBA00001946"/>
    </source>
</evidence>
<keyword evidence="9 11" id="KW-0443">Lipid metabolism</keyword>
<evidence type="ECO:0000256" key="8">
    <source>
        <dbReference type="ARBA" id="ARBA00022842"/>
    </source>
</evidence>
<evidence type="ECO:0000256" key="7">
    <source>
        <dbReference type="ARBA" id="ARBA00022832"/>
    </source>
</evidence>
<dbReference type="InterPro" id="IPR050559">
    <property type="entry name" value="P-Pant_transferase_sf"/>
</dbReference>
<dbReference type="InterPro" id="IPR037143">
    <property type="entry name" value="4-PPantetheinyl_Trfase_dom_sf"/>
</dbReference>
<keyword evidence="7 11" id="KW-0276">Fatty acid metabolism</keyword>
<dbReference type="GO" id="GO:0000287">
    <property type="term" value="F:magnesium ion binding"/>
    <property type="evidence" value="ECO:0007669"/>
    <property type="project" value="UniProtKB-UniRule"/>
</dbReference>
<dbReference type="Gene3D" id="3.90.470.20">
    <property type="entry name" value="4'-phosphopantetheinyl transferase domain"/>
    <property type="match status" value="1"/>
</dbReference>
<evidence type="ECO:0000256" key="10">
    <source>
        <dbReference type="ARBA" id="ARBA00023160"/>
    </source>
</evidence>
<dbReference type="Proteomes" id="UP000824125">
    <property type="component" value="Unassembled WGS sequence"/>
</dbReference>
<dbReference type="GO" id="GO:0005829">
    <property type="term" value="C:cytosol"/>
    <property type="evidence" value="ECO:0007669"/>
    <property type="project" value="TreeGrafter"/>
</dbReference>
<proteinExistence type="inferred from homology"/>
<dbReference type="EC" id="2.7.8.7" evidence="11"/>
<comment type="cofactor">
    <cofactor evidence="1 11">
        <name>Mg(2+)</name>
        <dbReference type="ChEBI" id="CHEBI:18420"/>
    </cofactor>
</comment>
<evidence type="ECO:0000313" key="14">
    <source>
        <dbReference type="Proteomes" id="UP000824125"/>
    </source>
</evidence>
<evidence type="ECO:0000256" key="11">
    <source>
        <dbReference type="HAMAP-Rule" id="MF_00101"/>
    </source>
</evidence>
<dbReference type="EMBL" id="DVNM01000023">
    <property type="protein sequence ID" value="HIU69167.1"/>
    <property type="molecule type" value="Genomic_DNA"/>
</dbReference>
<dbReference type="GO" id="GO:0019878">
    <property type="term" value="P:lysine biosynthetic process via aminoadipic acid"/>
    <property type="evidence" value="ECO:0007669"/>
    <property type="project" value="TreeGrafter"/>
</dbReference>
<evidence type="ECO:0000256" key="3">
    <source>
        <dbReference type="ARBA" id="ARBA00022490"/>
    </source>
</evidence>
<dbReference type="NCBIfam" id="TIGR00516">
    <property type="entry name" value="acpS"/>
    <property type="match status" value="1"/>
</dbReference>
<keyword evidence="5 11" id="KW-0808">Transferase</keyword>
<comment type="catalytic activity">
    <reaction evidence="11">
        <text>apo-[ACP] + CoA = holo-[ACP] + adenosine 3',5'-bisphosphate + H(+)</text>
        <dbReference type="Rhea" id="RHEA:12068"/>
        <dbReference type="Rhea" id="RHEA-COMP:9685"/>
        <dbReference type="Rhea" id="RHEA-COMP:9690"/>
        <dbReference type="ChEBI" id="CHEBI:15378"/>
        <dbReference type="ChEBI" id="CHEBI:29999"/>
        <dbReference type="ChEBI" id="CHEBI:57287"/>
        <dbReference type="ChEBI" id="CHEBI:58343"/>
        <dbReference type="ChEBI" id="CHEBI:64479"/>
        <dbReference type="EC" id="2.7.8.7"/>
    </reaction>
</comment>
<comment type="subcellular location">
    <subcellularLocation>
        <location evidence="11">Cytoplasm</location>
    </subcellularLocation>
</comment>
<evidence type="ECO:0000256" key="6">
    <source>
        <dbReference type="ARBA" id="ARBA00022723"/>
    </source>
</evidence>
<dbReference type="SUPFAM" id="SSF56214">
    <property type="entry name" value="4'-phosphopantetheinyl transferase"/>
    <property type="match status" value="1"/>
</dbReference>
<evidence type="ECO:0000256" key="4">
    <source>
        <dbReference type="ARBA" id="ARBA00022516"/>
    </source>
</evidence>
<evidence type="ECO:0000256" key="2">
    <source>
        <dbReference type="ARBA" id="ARBA00010990"/>
    </source>
</evidence>
<keyword evidence="3 11" id="KW-0963">Cytoplasm</keyword>
<evidence type="ECO:0000313" key="13">
    <source>
        <dbReference type="EMBL" id="HIU69167.1"/>
    </source>
</evidence>
<reference evidence="13" key="2">
    <citation type="journal article" date="2021" name="PeerJ">
        <title>Extensive microbial diversity within the chicken gut microbiome revealed by metagenomics and culture.</title>
        <authorList>
            <person name="Gilroy R."/>
            <person name="Ravi A."/>
            <person name="Getino M."/>
            <person name="Pursley I."/>
            <person name="Horton D.L."/>
            <person name="Alikhan N.F."/>
            <person name="Baker D."/>
            <person name="Gharbi K."/>
            <person name="Hall N."/>
            <person name="Watson M."/>
            <person name="Adriaenssens E.M."/>
            <person name="Foster-Nyarko E."/>
            <person name="Jarju S."/>
            <person name="Secka A."/>
            <person name="Antonio M."/>
            <person name="Oren A."/>
            <person name="Chaudhuri R.R."/>
            <person name="La Ragione R."/>
            <person name="Hildebrand F."/>
            <person name="Pallen M.J."/>
        </authorList>
    </citation>
    <scope>NUCLEOTIDE SEQUENCE</scope>
    <source>
        <strain evidence="13">CHK176-6737</strain>
    </source>
</reference>
<feature type="binding site" evidence="11">
    <location>
        <position position="50"/>
    </location>
    <ligand>
        <name>Mg(2+)</name>
        <dbReference type="ChEBI" id="CHEBI:18420"/>
    </ligand>
</feature>
<name>A0A9D1SN76_9FIRM</name>
<keyword evidence="8 11" id="KW-0460">Magnesium</keyword>
<evidence type="ECO:0000256" key="5">
    <source>
        <dbReference type="ARBA" id="ARBA00022679"/>
    </source>
</evidence>
<sequence length="104" mass="11408">MPKIGIDIVAVSRMEKQMQNTHFLHRVFTEKELAHGKTAESLAGIFAAKEAYFKAVGSGIKLPLTALEVLHRESGRPYFKDKPNTDLSISHDGGFAVAAVIVEE</sequence>
<protein>
    <recommendedName>
        <fullName evidence="11">Holo-[acyl-carrier-protein] synthase</fullName>
        <shortName evidence="11">Holo-ACP synthase</shortName>
        <ecNumber evidence="11">2.7.8.7</ecNumber>
    </recommendedName>
    <alternativeName>
        <fullName evidence="11">4'-phosphopantetheinyl transferase AcpS</fullName>
    </alternativeName>
</protein>
<dbReference type="AlphaFoldDB" id="A0A9D1SN76"/>
<keyword evidence="4 11" id="KW-0444">Lipid biosynthesis</keyword>
<dbReference type="Pfam" id="PF01648">
    <property type="entry name" value="ACPS"/>
    <property type="match status" value="1"/>
</dbReference>
<feature type="domain" description="4'-phosphopantetheinyl transferase" evidence="12">
    <location>
        <begin position="4"/>
        <end position="98"/>
    </location>
</feature>
<gene>
    <name evidence="11 13" type="primary">acpS</name>
    <name evidence="13" type="ORF">IAD23_04340</name>
</gene>
<dbReference type="PANTHER" id="PTHR12215">
    <property type="entry name" value="PHOSPHOPANTETHEINE TRANSFERASE"/>
    <property type="match status" value="1"/>
</dbReference>
<dbReference type="GO" id="GO:0006633">
    <property type="term" value="P:fatty acid biosynthetic process"/>
    <property type="evidence" value="ECO:0007669"/>
    <property type="project" value="UniProtKB-UniRule"/>
</dbReference>
<evidence type="ECO:0000256" key="9">
    <source>
        <dbReference type="ARBA" id="ARBA00023098"/>
    </source>
</evidence>
<keyword evidence="10 11" id="KW-0275">Fatty acid biosynthesis</keyword>
<comment type="function">
    <text evidence="11">Transfers the 4'-phosphopantetheine moiety from coenzyme A to a Ser of acyl-carrier-protein.</text>
</comment>
<accession>A0A9D1SN76</accession>
<evidence type="ECO:0000259" key="12">
    <source>
        <dbReference type="Pfam" id="PF01648"/>
    </source>
</evidence>
<dbReference type="InterPro" id="IPR002582">
    <property type="entry name" value="ACPS"/>
</dbReference>
<feature type="binding site" evidence="11">
    <location>
        <position position="7"/>
    </location>
    <ligand>
        <name>Mg(2+)</name>
        <dbReference type="ChEBI" id="CHEBI:18420"/>
    </ligand>
</feature>
<keyword evidence="6 11" id="KW-0479">Metal-binding</keyword>
<organism evidence="13 14">
    <name type="scientific">Candidatus Scybalenecus merdavium</name>
    <dbReference type="NCBI Taxonomy" id="2840939"/>
    <lineage>
        <taxon>Bacteria</taxon>
        <taxon>Bacillati</taxon>
        <taxon>Bacillota</taxon>
        <taxon>Clostridia</taxon>
        <taxon>Eubacteriales</taxon>
        <taxon>Oscillospiraceae</taxon>
        <taxon>Oscillospiraceae incertae sedis</taxon>
        <taxon>Candidatus Scybalenecus</taxon>
    </lineage>
</organism>
<dbReference type="InterPro" id="IPR004568">
    <property type="entry name" value="Ppantetheine-prot_Trfase_dom"/>
</dbReference>
<reference evidence="13" key="1">
    <citation type="submission" date="2020-10" db="EMBL/GenBank/DDBJ databases">
        <authorList>
            <person name="Gilroy R."/>
        </authorList>
    </citation>
    <scope>NUCLEOTIDE SEQUENCE</scope>
    <source>
        <strain evidence="13">CHK176-6737</strain>
    </source>
</reference>
<dbReference type="InterPro" id="IPR008278">
    <property type="entry name" value="4-PPantetheinyl_Trfase_dom"/>
</dbReference>
<dbReference type="GO" id="GO:0008897">
    <property type="term" value="F:holo-[acyl-carrier-protein] synthase activity"/>
    <property type="evidence" value="ECO:0007669"/>
    <property type="project" value="UniProtKB-UniRule"/>
</dbReference>
<comment type="caution">
    <text evidence="13">The sequence shown here is derived from an EMBL/GenBank/DDBJ whole genome shotgun (WGS) entry which is preliminary data.</text>
</comment>
<comment type="similarity">
    <text evidence="11">Belongs to the P-Pant transferase superfamily. AcpS family.</text>
</comment>
<dbReference type="NCBIfam" id="TIGR00556">
    <property type="entry name" value="pantethn_trn"/>
    <property type="match status" value="1"/>
</dbReference>